<gene>
    <name evidence="5" type="ORF">A3G33_03370</name>
</gene>
<dbReference type="GO" id="GO:0043709">
    <property type="term" value="P:cell adhesion involved in single-species biofilm formation"/>
    <property type="evidence" value="ECO:0007669"/>
    <property type="project" value="TreeGrafter"/>
</dbReference>
<dbReference type="AlphaFoldDB" id="A0A1G1KTX5"/>
<evidence type="ECO:0000313" key="6">
    <source>
        <dbReference type="Proteomes" id="UP000178187"/>
    </source>
</evidence>
<dbReference type="GO" id="GO:0005886">
    <property type="term" value="C:plasma membrane"/>
    <property type="evidence" value="ECO:0007669"/>
    <property type="project" value="TreeGrafter"/>
</dbReference>
<dbReference type="GO" id="GO:0052621">
    <property type="term" value="F:diguanylate cyclase activity"/>
    <property type="evidence" value="ECO:0007669"/>
    <property type="project" value="UniProtKB-EC"/>
</dbReference>
<comment type="caution">
    <text evidence="5">The sequence shown here is derived from an EMBL/GenBank/DDBJ whole genome shotgun (WGS) entry which is preliminary data.</text>
</comment>
<dbReference type="EMBL" id="MHFR01000051">
    <property type="protein sequence ID" value="OGW96357.1"/>
    <property type="molecule type" value="Genomic_DNA"/>
</dbReference>
<dbReference type="PROSITE" id="PS50887">
    <property type="entry name" value="GGDEF"/>
    <property type="match status" value="1"/>
</dbReference>
<protein>
    <recommendedName>
        <fullName evidence="1">diguanylate cyclase</fullName>
        <ecNumber evidence="1">2.7.7.65</ecNumber>
    </recommendedName>
</protein>
<comment type="catalytic activity">
    <reaction evidence="2">
        <text>2 GTP = 3',3'-c-di-GMP + 2 diphosphate</text>
        <dbReference type="Rhea" id="RHEA:24898"/>
        <dbReference type="ChEBI" id="CHEBI:33019"/>
        <dbReference type="ChEBI" id="CHEBI:37565"/>
        <dbReference type="ChEBI" id="CHEBI:58805"/>
        <dbReference type="EC" id="2.7.7.65"/>
    </reaction>
</comment>
<dbReference type="EC" id="2.7.7.65" evidence="1"/>
<proteinExistence type="predicted"/>
<dbReference type="Gene3D" id="3.30.70.270">
    <property type="match status" value="1"/>
</dbReference>
<evidence type="ECO:0000256" key="1">
    <source>
        <dbReference type="ARBA" id="ARBA00012528"/>
    </source>
</evidence>
<dbReference type="PANTHER" id="PTHR45138">
    <property type="entry name" value="REGULATORY COMPONENTS OF SENSORY TRANSDUCTION SYSTEM"/>
    <property type="match status" value="1"/>
</dbReference>
<dbReference type="FunFam" id="3.30.70.270:FF:000001">
    <property type="entry name" value="Diguanylate cyclase domain protein"/>
    <property type="match status" value="1"/>
</dbReference>
<dbReference type="InterPro" id="IPR050469">
    <property type="entry name" value="Diguanylate_Cyclase"/>
</dbReference>
<evidence type="ECO:0000313" key="5">
    <source>
        <dbReference type="EMBL" id="OGW96357.1"/>
    </source>
</evidence>
<organism evidence="5 6">
    <name type="scientific">Candidatus Danuiimicrobium aquiferis</name>
    <dbReference type="NCBI Taxonomy" id="1801832"/>
    <lineage>
        <taxon>Bacteria</taxon>
        <taxon>Pseudomonadati</taxon>
        <taxon>Candidatus Omnitrophota</taxon>
        <taxon>Candidatus Danuiimicrobium</taxon>
    </lineage>
</organism>
<dbReference type="InterPro" id="IPR043128">
    <property type="entry name" value="Rev_trsase/Diguanyl_cyclase"/>
</dbReference>
<feature type="transmembrane region" description="Helical" evidence="3">
    <location>
        <begin position="74"/>
        <end position="92"/>
    </location>
</feature>
<reference evidence="5 6" key="1">
    <citation type="journal article" date="2016" name="Nat. Commun.">
        <title>Thousands of microbial genomes shed light on interconnected biogeochemical processes in an aquifer system.</title>
        <authorList>
            <person name="Anantharaman K."/>
            <person name="Brown C.T."/>
            <person name="Hug L.A."/>
            <person name="Sharon I."/>
            <person name="Castelle C.J."/>
            <person name="Probst A.J."/>
            <person name="Thomas B.C."/>
            <person name="Singh A."/>
            <person name="Wilkins M.J."/>
            <person name="Karaoz U."/>
            <person name="Brodie E.L."/>
            <person name="Williams K.H."/>
            <person name="Hubbard S.S."/>
            <person name="Banfield J.F."/>
        </authorList>
    </citation>
    <scope>NUCLEOTIDE SEQUENCE [LARGE SCALE GENOMIC DNA]</scope>
</reference>
<dbReference type="InterPro" id="IPR029787">
    <property type="entry name" value="Nucleotide_cyclase"/>
</dbReference>
<evidence type="ECO:0000256" key="2">
    <source>
        <dbReference type="ARBA" id="ARBA00034247"/>
    </source>
</evidence>
<dbReference type="Pfam" id="PF00990">
    <property type="entry name" value="GGDEF"/>
    <property type="match status" value="1"/>
</dbReference>
<dbReference type="PANTHER" id="PTHR45138:SF9">
    <property type="entry name" value="DIGUANYLATE CYCLASE DGCM-RELATED"/>
    <property type="match status" value="1"/>
</dbReference>
<name>A0A1G1KTX5_9BACT</name>
<evidence type="ECO:0000256" key="3">
    <source>
        <dbReference type="SAM" id="Phobius"/>
    </source>
</evidence>
<dbReference type="Proteomes" id="UP000178187">
    <property type="component" value="Unassembled WGS sequence"/>
</dbReference>
<feature type="domain" description="GGDEF" evidence="4">
    <location>
        <begin position="328"/>
        <end position="470"/>
    </location>
</feature>
<sequence>MLKRICLLTSLIAFLMWAQIAAFKDPSKLFFFLPPFFLIMLVLWMRKQMALLIFVANLLLLAMAISLIKTMNLFYLVIPVAISGLLCTYYLHQKIWEKTILRSGEKKQNTINEMQAIKDRYDARIESLNYLERQVSGLIKVFEMARDFNDCLSFSELLQAIDRKMTPEVAFSAGTIILSENTEGVSEQVRHVFSFGNHKRLNDEENLEFAKLCLEVLTGSSQVIKFEKKSDHGTLDKSSLEIEMPLWIFPLLVKQKPIALVVIEGGNMSDFPKFEIMASQLALQIQKIQLYETVKEISILDGLTKIFVRRHFMERFEEELGRALRYKFPLSVLMVDVDHFKSYNDKFGHLVGDKALRQVAQVIRENIRRVDVLGRFGGEEFIIVAPEIDKSKSMELAERIRSSVARKHLRIYDEEIKMTVSIGTSAFPDDLEKSGDENNQQAIMDELIQKADQALYRAKEEGRNRVVAYA</sequence>
<dbReference type="InterPro" id="IPR000160">
    <property type="entry name" value="GGDEF_dom"/>
</dbReference>
<feature type="transmembrane region" description="Helical" evidence="3">
    <location>
        <begin position="51"/>
        <end position="68"/>
    </location>
</feature>
<keyword evidence="3" id="KW-0472">Membrane</keyword>
<dbReference type="SMART" id="SM00267">
    <property type="entry name" value="GGDEF"/>
    <property type="match status" value="1"/>
</dbReference>
<dbReference type="CDD" id="cd01949">
    <property type="entry name" value="GGDEF"/>
    <property type="match status" value="1"/>
</dbReference>
<dbReference type="SUPFAM" id="SSF55073">
    <property type="entry name" value="Nucleotide cyclase"/>
    <property type="match status" value="1"/>
</dbReference>
<evidence type="ECO:0000259" key="4">
    <source>
        <dbReference type="PROSITE" id="PS50887"/>
    </source>
</evidence>
<accession>A0A1G1KTX5</accession>
<keyword evidence="3" id="KW-0812">Transmembrane</keyword>
<keyword evidence="3" id="KW-1133">Transmembrane helix</keyword>
<dbReference type="NCBIfam" id="TIGR00254">
    <property type="entry name" value="GGDEF"/>
    <property type="match status" value="1"/>
</dbReference>
<dbReference type="GO" id="GO:1902201">
    <property type="term" value="P:negative regulation of bacterial-type flagellum-dependent cell motility"/>
    <property type="evidence" value="ECO:0007669"/>
    <property type="project" value="TreeGrafter"/>
</dbReference>